<sequence>MDFDSTIALSKSPSGAILVVDDTPGNLHILFDALTQAGYEVRCVKSGAMALIGVEVEQPDLILLDIRMPGMNGYDVCQQLKANSLTSEIPIIFLSALGEPLDKVRAFQMGGADYITKPFQFEEVLVRVRHQLMIRNLQKQRKELIEALERANHELRRLAILDELTQIANRRHFDYYLAQEWKRLARDRCPLSLIMADIDHFKQFNDWWGHLAGDRCLQQVARTIANTIKRPADLAARYGGEEFAILLPNTDLNGALQVAEAVRLAVEELIITDVPQHPRQRLTLSLGIATMIPSPNESFQRLVAVADRALYKAKAEGRNRVCV</sequence>
<feature type="domain" description="Response regulatory" evidence="3">
    <location>
        <begin position="16"/>
        <end position="132"/>
    </location>
</feature>
<dbReference type="InterPro" id="IPR043128">
    <property type="entry name" value="Rev_trsase/Diguanyl_cyclase"/>
</dbReference>
<evidence type="ECO:0000313" key="6">
    <source>
        <dbReference type="Proteomes" id="UP001576776"/>
    </source>
</evidence>
<dbReference type="SUPFAM" id="SSF52172">
    <property type="entry name" value="CheY-like"/>
    <property type="match status" value="1"/>
</dbReference>
<dbReference type="PANTHER" id="PTHR45138">
    <property type="entry name" value="REGULATORY COMPONENTS OF SENSORY TRANSDUCTION SYSTEM"/>
    <property type="match status" value="1"/>
</dbReference>
<feature type="modified residue" description="4-aspartylphosphate" evidence="1">
    <location>
        <position position="65"/>
    </location>
</feature>
<evidence type="ECO:0000259" key="4">
    <source>
        <dbReference type="PROSITE" id="PS50887"/>
    </source>
</evidence>
<dbReference type="NCBIfam" id="TIGR00254">
    <property type="entry name" value="GGDEF"/>
    <property type="match status" value="1"/>
</dbReference>
<comment type="caution">
    <text evidence="5">The sequence shown here is derived from an EMBL/GenBank/DDBJ whole genome shotgun (WGS) entry which is preliminary data.</text>
</comment>
<dbReference type="CDD" id="cd19920">
    <property type="entry name" value="REC_PA4781-like"/>
    <property type="match status" value="1"/>
</dbReference>
<dbReference type="PANTHER" id="PTHR45138:SF9">
    <property type="entry name" value="DIGUANYLATE CYCLASE DGCM-RELATED"/>
    <property type="match status" value="1"/>
</dbReference>
<evidence type="ECO:0000259" key="3">
    <source>
        <dbReference type="PROSITE" id="PS50110"/>
    </source>
</evidence>
<dbReference type="EMBL" id="JBHFNS010000094">
    <property type="protein sequence ID" value="MFB2939423.1"/>
    <property type="molecule type" value="Genomic_DNA"/>
</dbReference>
<dbReference type="SMART" id="SM00267">
    <property type="entry name" value="GGDEF"/>
    <property type="match status" value="1"/>
</dbReference>
<keyword evidence="1" id="KW-0597">Phosphoprotein</keyword>
<accession>A0ABV4YL61</accession>
<name>A0ABV4YL61_9CYAN</name>
<organism evidence="5 6">
    <name type="scientific">Floridaenema fluviatile BLCC-F154</name>
    <dbReference type="NCBI Taxonomy" id="3153640"/>
    <lineage>
        <taxon>Bacteria</taxon>
        <taxon>Bacillati</taxon>
        <taxon>Cyanobacteriota</taxon>
        <taxon>Cyanophyceae</taxon>
        <taxon>Oscillatoriophycideae</taxon>
        <taxon>Aerosakkonematales</taxon>
        <taxon>Aerosakkonemataceae</taxon>
        <taxon>Floridanema</taxon>
        <taxon>Floridanema fluviatile</taxon>
    </lineage>
</organism>
<dbReference type="PROSITE" id="PS50110">
    <property type="entry name" value="RESPONSE_REGULATORY"/>
    <property type="match status" value="1"/>
</dbReference>
<dbReference type="Gene3D" id="3.30.70.270">
    <property type="match status" value="1"/>
</dbReference>
<keyword evidence="5" id="KW-0808">Transferase</keyword>
<dbReference type="Gene3D" id="3.40.50.2300">
    <property type="match status" value="1"/>
</dbReference>
<dbReference type="RefSeq" id="WP_413260888.1">
    <property type="nucleotide sequence ID" value="NZ_JBHFNS010000094.1"/>
</dbReference>
<reference evidence="5 6" key="1">
    <citation type="submission" date="2024-09" db="EMBL/GenBank/DDBJ databases">
        <title>Floridaenema gen nov. (Aerosakkonemataceae, Aerosakkonematales ord. nov., Cyanobacteria) from benthic tropical and subtropical fresh waters, with the description of four new species.</title>
        <authorList>
            <person name="Moretto J.A."/>
            <person name="Berthold D.E."/>
            <person name="Lefler F.W."/>
            <person name="Huang I.-S."/>
            <person name="Laughinghouse H. IV."/>
        </authorList>
    </citation>
    <scope>NUCLEOTIDE SEQUENCE [LARGE SCALE GENOMIC DNA]</scope>
    <source>
        <strain evidence="5 6">BLCC-F154</strain>
    </source>
</reference>
<keyword evidence="5" id="KW-0548">Nucleotidyltransferase</keyword>
<gene>
    <name evidence="5" type="ORF">ACE1B6_29570</name>
</gene>
<feature type="domain" description="GGDEF" evidence="4">
    <location>
        <begin position="189"/>
        <end position="323"/>
    </location>
</feature>
<dbReference type="SUPFAM" id="SSF55073">
    <property type="entry name" value="Nucleotide cyclase"/>
    <property type="match status" value="1"/>
</dbReference>
<keyword evidence="2" id="KW-0175">Coiled coil</keyword>
<dbReference type="InterPro" id="IPR029787">
    <property type="entry name" value="Nucleotide_cyclase"/>
</dbReference>
<dbReference type="Proteomes" id="UP001576776">
    <property type="component" value="Unassembled WGS sequence"/>
</dbReference>
<dbReference type="Pfam" id="PF00990">
    <property type="entry name" value="GGDEF"/>
    <property type="match status" value="1"/>
</dbReference>
<keyword evidence="6" id="KW-1185">Reference proteome</keyword>
<protein>
    <submittedName>
        <fullName evidence="5">Diguanylate cyclase</fullName>
        <ecNumber evidence="5">2.7.7.65</ecNumber>
    </submittedName>
</protein>
<dbReference type="InterPro" id="IPR050469">
    <property type="entry name" value="Diguanylate_Cyclase"/>
</dbReference>
<dbReference type="PROSITE" id="PS50887">
    <property type="entry name" value="GGDEF"/>
    <property type="match status" value="1"/>
</dbReference>
<dbReference type="SMART" id="SM00448">
    <property type="entry name" value="REC"/>
    <property type="match status" value="1"/>
</dbReference>
<evidence type="ECO:0000313" key="5">
    <source>
        <dbReference type="EMBL" id="MFB2939423.1"/>
    </source>
</evidence>
<proteinExistence type="predicted"/>
<evidence type="ECO:0000256" key="2">
    <source>
        <dbReference type="SAM" id="Coils"/>
    </source>
</evidence>
<dbReference type="EC" id="2.7.7.65" evidence="5"/>
<dbReference type="InterPro" id="IPR000160">
    <property type="entry name" value="GGDEF_dom"/>
</dbReference>
<dbReference type="CDD" id="cd01949">
    <property type="entry name" value="GGDEF"/>
    <property type="match status" value="1"/>
</dbReference>
<dbReference type="Pfam" id="PF00072">
    <property type="entry name" value="Response_reg"/>
    <property type="match status" value="1"/>
</dbReference>
<dbReference type="InterPro" id="IPR001789">
    <property type="entry name" value="Sig_transdc_resp-reg_receiver"/>
</dbReference>
<dbReference type="GO" id="GO:0052621">
    <property type="term" value="F:diguanylate cyclase activity"/>
    <property type="evidence" value="ECO:0007669"/>
    <property type="project" value="UniProtKB-EC"/>
</dbReference>
<evidence type="ECO:0000256" key="1">
    <source>
        <dbReference type="PROSITE-ProRule" id="PRU00169"/>
    </source>
</evidence>
<feature type="coiled-coil region" evidence="2">
    <location>
        <begin position="127"/>
        <end position="161"/>
    </location>
</feature>
<dbReference type="InterPro" id="IPR011006">
    <property type="entry name" value="CheY-like_superfamily"/>
</dbReference>